<evidence type="ECO:0000313" key="3">
    <source>
        <dbReference type="Proteomes" id="UP000549394"/>
    </source>
</evidence>
<feature type="signal peptide" evidence="1">
    <location>
        <begin position="1"/>
        <end position="18"/>
    </location>
</feature>
<name>A0A7I8VLG6_9ANNE</name>
<dbReference type="Proteomes" id="UP000549394">
    <property type="component" value="Unassembled WGS sequence"/>
</dbReference>
<dbReference type="AlphaFoldDB" id="A0A7I8VLG6"/>
<dbReference type="EMBL" id="CAJFCJ010000006">
    <property type="protein sequence ID" value="CAD5115397.1"/>
    <property type="molecule type" value="Genomic_DNA"/>
</dbReference>
<keyword evidence="3" id="KW-1185">Reference proteome</keyword>
<comment type="caution">
    <text evidence="2">The sequence shown here is derived from an EMBL/GenBank/DDBJ whole genome shotgun (WGS) entry which is preliminary data.</text>
</comment>
<proteinExistence type="predicted"/>
<keyword evidence="1" id="KW-0732">Signal</keyword>
<sequence>MKLEIIIFILAFLNKGNFLVISPEKLYIKPGGSGVITLDTTVSCQLIVDISFKTYDKVVPQTRVFGLKRQYRFKVKTDALAGYSTVCSLRCGEEEGSFELNIVEAFTAVGDPHFMQLVKDMRTGNSEYICYDISGRAGSYIYIAKYSDPDIKVYGRLLNDFYMHEILVFIESHIIIVNYSKFSFNRKRYLWPLALKKVKVPKIALRTNGNKLTIAYLSKKPIIISIFRNIRLDVRLRHLDVTLNSMERLSGGLLRDSQIKKYEFYPPVQEDSTTGTIMIDNRFYRADRTIRNNQTCWLLNASDVVNVKQFMLYKL</sequence>
<accession>A0A7I8VLG6</accession>
<gene>
    <name evidence="2" type="ORF">DGYR_LOCUS4144</name>
</gene>
<reference evidence="2 3" key="1">
    <citation type="submission" date="2020-08" db="EMBL/GenBank/DDBJ databases">
        <authorList>
            <person name="Hejnol A."/>
        </authorList>
    </citation>
    <scope>NUCLEOTIDE SEQUENCE [LARGE SCALE GENOMIC DNA]</scope>
</reference>
<evidence type="ECO:0000313" key="2">
    <source>
        <dbReference type="EMBL" id="CAD5115397.1"/>
    </source>
</evidence>
<evidence type="ECO:0000256" key="1">
    <source>
        <dbReference type="SAM" id="SignalP"/>
    </source>
</evidence>
<feature type="chain" id="PRO_5029703814" evidence="1">
    <location>
        <begin position="19"/>
        <end position="315"/>
    </location>
</feature>
<protein>
    <submittedName>
        <fullName evidence="2">Uncharacterized protein</fullName>
    </submittedName>
</protein>
<organism evidence="2 3">
    <name type="scientific">Dimorphilus gyrociliatus</name>
    <dbReference type="NCBI Taxonomy" id="2664684"/>
    <lineage>
        <taxon>Eukaryota</taxon>
        <taxon>Metazoa</taxon>
        <taxon>Spiralia</taxon>
        <taxon>Lophotrochozoa</taxon>
        <taxon>Annelida</taxon>
        <taxon>Polychaeta</taxon>
        <taxon>Polychaeta incertae sedis</taxon>
        <taxon>Dinophilidae</taxon>
        <taxon>Dimorphilus</taxon>
    </lineage>
</organism>